<dbReference type="GO" id="GO:0016020">
    <property type="term" value="C:membrane"/>
    <property type="evidence" value="ECO:0007669"/>
    <property type="project" value="UniProtKB-SubCell"/>
</dbReference>
<dbReference type="FunFam" id="1.20.1260.100:FF:000001">
    <property type="entry name" value="translocator protein 2"/>
    <property type="match status" value="1"/>
</dbReference>
<reference evidence="7 8" key="1">
    <citation type="submission" date="2020-01" db="EMBL/GenBank/DDBJ databases">
        <title>Natronorubrum sp. JWXQ-INN 674 isolated from Inner Mongolia Autonomous Region of China.</title>
        <authorList>
            <person name="Xue Q."/>
        </authorList>
    </citation>
    <scope>NUCLEOTIDE SEQUENCE [LARGE SCALE GENOMIC DNA]</scope>
    <source>
        <strain evidence="7 8">JWXQ-INN-674</strain>
    </source>
</reference>
<dbReference type="PANTHER" id="PTHR10057">
    <property type="entry name" value="PERIPHERAL-TYPE BENZODIAZEPINE RECEPTOR"/>
    <property type="match status" value="1"/>
</dbReference>
<dbReference type="Proteomes" id="UP000434101">
    <property type="component" value="Unassembled WGS sequence"/>
</dbReference>
<dbReference type="RefSeq" id="WP_160063507.1">
    <property type="nucleotide sequence ID" value="NZ_WUYX01000021.1"/>
</dbReference>
<dbReference type="Gene3D" id="1.20.1260.100">
    <property type="entry name" value="TspO/MBR protein"/>
    <property type="match status" value="1"/>
</dbReference>
<dbReference type="OrthoDB" id="212929at2157"/>
<dbReference type="PANTHER" id="PTHR10057:SF0">
    <property type="entry name" value="TRANSLOCATOR PROTEIN"/>
    <property type="match status" value="1"/>
</dbReference>
<organism evidence="7 8">
    <name type="scientific">Natronorubrum halalkaliphilum</name>
    <dbReference type="NCBI Taxonomy" id="2691917"/>
    <lineage>
        <taxon>Archaea</taxon>
        <taxon>Methanobacteriati</taxon>
        <taxon>Methanobacteriota</taxon>
        <taxon>Stenosarchaea group</taxon>
        <taxon>Halobacteria</taxon>
        <taxon>Halobacteriales</taxon>
        <taxon>Natrialbaceae</taxon>
        <taxon>Natronorubrum</taxon>
    </lineage>
</organism>
<dbReference type="Pfam" id="PF03073">
    <property type="entry name" value="TspO_MBR"/>
    <property type="match status" value="1"/>
</dbReference>
<dbReference type="GO" id="GO:0033013">
    <property type="term" value="P:tetrapyrrole metabolic process"/>
    <property type="evidence" value="ECO:0007669"/>
    <property type="project" value="UniProtKB-ARBA"/>
</dbReference>
<comment type="caution">
    <text evidence="7">The sequence shown here is derived from an EMBL/GenBank/DDBJ whole genome shotgun (WGS) entry which is preliminary data.</text>
</comment>
<protein>
    <submittedName>
        <fullName evidence="7">Tryptophan-rich sensory protein</fullName>
    </submittedName>
</protein>
<keyword evidence="8" id="KW-1185">Reference proteome</keyword>
<dbReference type="CDD" id="cd15904">
    <property type="entry name" value="TSPO_MBR"/>
    <property type="match status" value="1"/>
</dbReference>
<name>A0A6B0VLT6_9EURY</name>
<dbReference type="InterPro" id="IPR038330">
    <property type="entry name" value="TspO/MBR-related_sf"/>
</dbReference>
<feature type="transmembrane region" description="Helical" evidence="6">
    <location>
        <begin position="143"/>
        <end position="162"/>
    </location>
</feature>
<dbReference type="PIRSF" id="PIRSF005859">
    <property type="entry name" value="PBR"/>
    <property type="match status" value="1"/>
</dbReference>
<evidence type="ECO:0000256" key="3">
    <source>
        <dbReference type="ARBA" id="ARBA00022692"/>
    </source>
</evidence>
<evidence type="ECO:0000256" key="5">
    <source>
        <dbReference type="ARBA" id="ARBA00023136"/>
    </source>
</evidence>
<dbReference type="EMBL" id="WUYX01000021">
    <property type="protein sequence ID" value="MXV61539.1"/>
    <property type="molecule type" value="Genomic_DNA"/>
</dbReference>
<feature type="transmembrane region" description="Helical" evidence="6">
    <location>
        <begin position="116"/>
        <end position="136"/>
    </location>
</feature>
<evidence type="ECO:0000256" key="2">
    <source>
        <dbReference type="ARBA" id="ARBA00007524"/>
    </source>
</evidence>
<dbReference type="InterPro" id="IPR004307">
    <property type="entry name" value="TspO_MBR"/>
</dbReference>
<proteinExistence type="inferred from homology"/>
<feature type="transmembrane region" description="Helical" evidence="6">
    <location>
        <begin position="59"/>
        <end position="80"/>
    </location>
</feature>
<keyword evidence="4 6" id="KW-1133">Transmembrane helix</keyword>
<evidence type="ECO:0000313" key="8">
    <source>
        <dbReference type="Proteomes" id="UP000434101"/>
    </source>
</evidence>
<accession>A0A6B0VLT6</accession>
<dbReference type="AlphaFoldDB" id="A0A6B0VLT6"/>
<sequence>MASSITNVTRRLPGPDPLIQAVGFVLLVNIVGSLPGVFSSTDTAWFRSLEKPWFYPPGIAFPIAWTLLFTLLGVALWLVWRRSDASGRRLALGLFVVQMAFNVAWTPSFFSLENPLLGLGVILALWVLVVATIEAFRRVDRRAAALLVPYLAWVTFASVLNFELWRLNA</sequence>
<evidence type="ECO:0000256" key="6">
    <source>
        <dbReference type="SAM" id="Phobius"/>
    </source>
</evidence>
<feature type="transmembrane region" description="Helical" evidence="6">
    <location>
        <begin position="92"/>
        <end position="110"/>
    </location>
</feature>
<keyword evidence="3 6" id="KW-0812">Transmembrane</keyword>
<comment type="subcellular location">
    <subcellularLocation>
        <location evidence="1">Membrane</location>
        <topology evidence="1">Multi-pass membrane protein</topology>
    </subcellularLocation>
</comment>
<feature type="transmembrane region" description="Helical" evidence="6">
    <location>
        <begin position="21"/>
        <end position="39"/>
    </location>
</feature>
<evidence type="ECO:0000313" key="7">
    <source>
        <dbReference type="EMBL" id="MXV61539.1"/>
    </source>
</evidence>
<gene>
    <name evidence="7" type="ORF">GS429_05565</name>
</gene>
<comment type="similarity">
    <text evidence="2">Belongs to the TspO/BZRP family.</text>
</comment>
<keyword evidence="5 6" id="KW-0472">Membrane</keyword>
<evidence type="ECO:0000256" key="1">
    <source>
        <dbReference type="ARBA" id="ARBA00004141"/>
    </source>
</evidence>
<evidence type="ECO:0000256" key="4">
    <source>
        <dbReference type="ARBA" id="ARBA00022989"/>
    </source>
</evidence>